<keyword evidence="1" id="KW-0540">Nuclease</keyword>
<dbReference type="GO" id="GO:0004519">
    <property type="term" value="F:endonuclease activity"/>
    <property type="evidence" value="ECO:0007669"/>
    <property type="project" value="UniProtKB-KW"/>
</dbReference>
<protein>
    <submittedName>
        <fullName evidence="1">HindVP family restriction endonuclease</fullName>
        <ecNumber evidence="1">3.1.21.-</ecNumber>
    </submittedName>
</protein>
<organism evidence="1 2">
    <name type="scientific">Limnothrix redekei LRLZ20PSL1</name>
    <dbReference type="NCBI Taxonomy" id="3112953"/>
    <lineage>
        <taxon>Bacteria</taxon>
        <taxon>Bacillati</taxon>
        <taxon>Cyanobacteriota</taxon>
        <taxon>Cyanophyceae</taxon>
        <taxon>Pseudanabaenales</taxon>
        <taxon>Pseudanabaenaceae</taxon>
        <taxon>Limnothrix</taxon>
    </lineage>
</organism>
<accession>A0ABW7CBR2</accession>
<dbReference type="EMBL" id="JAZAQF010000078">
    <property type="protein sequence ID" value="MFG3818572.1"/>
    <property type="molecule type" value="Genomic_DNA"/>
</dbReference>
<dbReference type="EC" id="3.1.21.-" evidence="1"/>
<gene>
    <name evidence="1" type="ORF">VPK24_13050</name>
</gene>
<dbReference type="GO" id="GO:0016787">
    <property type="term" value="F:hydrolase activity"/>
    <property type="evidence" value="ECO:0007669"/>
    <property type="project" value="UniProtKB-KW"/>
</dbReference>
<keyword evidence="2" id="KW-1185">Reference proteome</keyword>
<dbReference type="Proteomes" id="UP001604335">
    <property type="component" value="Unassembled WGS sequence"/>
</dbReference>
<proteinExistence type="predicted"/>
<dbReference type="InterPro" id="IPR019044">
    <property type="entry name" value="Restrct_endonuc_II_HindVP"/>
</dbReference>
<keyword evidence="1" id="KW-0255">Endonuclease</keyword>
<reference evidence="2" key="1">
    <citation type="journal article" date="2024" name="Algal Res.">
        <title>Biochemical, toxicological and genomic investigation of a high-biomass producing Limnothrix strain isolated from Italian shallow drinking water reservoir.</title>
        <authorList>
            <person name="Simonazzi M."/>
            <person name="Shishido T.K."/>
            <person name="Delbaje E."/>
            <person name="Wahlsten M."/>
            <person name="Fewer D.P."/>
            <person name="Sivonen K."/>
            <person name="Pezzolesi L."/>
            <person name="Pistocchi R."/>
        </authorList>
    </citation>
    <scope>NUCLEOTIDE SEQUENCE [LARGE SCALE GENOMIC DNA]</scope>
    <source>
        <strain evidence="2">LRLZ20PSL1</strain>
    </source>
</reference>
<sequence>MQPGLFGLKYSNRDFAQKESWGKNCFNSSLPAAICAYLSSQSLDNVYIKLRSDLKIQHHSISTTDLYGLHPDSENLFYAFETQFTPYQKYVIGTLPGVDLVTQSKIKGQCLQGIEIKLTALPDHTTCHLSENQYGCEIVVRPQTIAYLACSIIDSYSEEKPLFEHCINNANIKILNWTEQDLVIPNIPRIIETIDSVALLGLGRQRPLLMQPIWKTEGKSPRLAENCLDVFVWSDLAFTRLFIDLSKQEIEKFNRIKSISRHTRTIIWLFKMLQSFCDHGSFNYKKIIDSLSYNTGNDKAFAISGRGTHPYMESEVLRKPRIHRDEIKDIILGGGQNLLSPERRLDAIIYNSPDLFSN</sequence>
<comment type="caution">
    <text evidence="1">The sequence shown here is derived from an EMBL/GenBank/DDBJ whole genome shotgun (WGS) entry which is preliminary data.</text>
</comment>
<evidence type="ECO:0000313" key="2">
    <source>
        <dbReference type="Proteomes" id="UP001604335"/>
    </source>
</evidence>
<keyword evidence="1" id="KW-0378">Hydrolase</keyword>
<dbReference type="Pfam" id="PF09519">
    <property type="entry name" value="RE_HindVP"/>
    <property type="match status" value="1"/>
</dbReference>
<evidence type="ECO:0000313" key="1">
    <source>
        <dbReference type="EMBL" id="MFG3818572.1"/>
    </source>
</evidence>
<name>A0ABW7CBR2_9CYAN</name>